<dbReference type="EMBL" id="AP022563">
    <property type="protein sequence ID" value="BBX17732.1"/>
    <property type="molecule type" value="Genomic_DNA"/>
</dbReference>
<proteinExistence type="predicted"/>
<dbReference type="AlphaFoldDB" id="A0A7I7K2X6"/>
<keyword evidence="2" id="KW-1185">Reference proteome</keyword>
<sequence length="73" mass="8183">MLGGFHKKHPVRQGEAQSELLRSASDRVVSFVAGLAERQTLLDSCPQRAARDIAESQRLTVSYRGLNFFANFF</sequence>
<protein>
    <submittedName>
        <fullName evidence="1">Uncharacterized protein</fullName>
    </submittedName>
</protein>
<dbReference type="KEGG" id="mdu:MDUV_25920"/>
<evidence type="ECO:0000313" key="2">
    <source>
        <dbReference type="Proteomes" id="UP000467006"/>
    </source>
</evidence>
<name>A0A7I7K2X6_9MYCO</name>
<gene>
    <name evidence="1" type="ORF">MDUV_25920</name>
</gene>
<accession>A0A7I7K2X6</accession>
<organism evidence="1 2">
    <name type="scientific">Mycolicibacterium duvalii</name>
    <dbReference type="NCBI Taxonomy" id="39688"/>
    <lineage>
        <taxon>Bacteria</taxon>
        <taxon>Bacillati</taxon>
        <taxon>Actinomycetota</taxon>
        <taxon>Actinomycetes</taxon>
        <taxon>Mycobacteriales</taxon>
        <taxon>Mycobacteriaceae</taxon>
        <taxon>Mycolicibacterium</taxon>
    </lineage>
</organism>
<dbReference type="Proteomes" id="UP000467006">
    <property type="component" value="Chromosome"/>
</dbReference>
<reference evidence="1 2" key="1">
    <citation type="journal article" date="2019" name="Emerg. Microbes Infect.">
        <title>Comprehensive subspecies identification of 175 nontuberculous mycobacteria species based on 7547 genomic profiles.</title>
        <authorList>
            <person name="Matsumoto Y."/>
            <person name="Kinjo T."/>
            <person name="Motooka D."/>
            <person name="Nabeya D."/>
            <person name="Jung N."/>
            <person name="Uechi K."/>
            <person name="Horii T."/>
            <person name="Iida T."/>
            <person name="Fujita J."/>
            <person name="Nakamura S."/>
        </authorList>
    </citation>
    <scope>NUCLEOTIDE SEQUENCE [LARGE SCALE GENOMIC DNA]</scope>
    <source>
        <strain evidence="1 2">JCM 6396</strain>
    </source>
</reference>
<evidence type="ECO:0000313" key="1">
    <source>
        <dbReference type="EMBL" id="BBX17732.1"/>
    </source>
</evidence>